<dbReference type="KEGG" id="eat:EAT1b_0032"/>
<evidence type="ECO:0008006" key="3">
    <source>
        <dbReference type="Google" id="ProtNLM"/>
    </source>
</evidence>
<dbReference type="Pfam" id="PF03864">
    <property type="entry name" value="Phage_cap_E"/>
    <property type="match status" value="1"/>
</dbReference>
<sequence>MSGLAQYSDFFKNPVLTEAIKEVPVNPSYIGERFLPAVDTYDIDFNETVIERQADMANIVDSGAELPLTDRDPLRTVSGSITDIGQSYIVTKKEIAGLLDKGNQAKRTLVEKQLLGKVATVKKNIDARIEWMRWQALGNGVFAYDKDGIKLGVDFGVPAENKVTAATRWNDANATILIDYEKWVQDYVDLNGRTPDVFVTSIKAVRTVMNDAIVRKAITGSEHRLITLAELNDFLRGRQLPAFEAFDTSVVYRDVNNNGVRASQRLLHENKGVFLVGGGEIGEQLMGPTVENDMNPGIFARTFTQERPKREIVEVVAASFPKILMPELIKQATILA</sequence>
<evidence type="ECO:0000313" key="1">
    <source>
        <dbReference type="EMBL" id="ACQ68967.1"/>
    </source>
</evidence>
<dbReference type="Gene3D" id="3.15.30.10">
    <property type="entry name" value="putative capsid protein of prophage domain like"/>
    <property type="match status" value="1"/>
</dbReference>
<dbReference type="HOGENOM" id="CLU_810509_0_0_9"/>
<dbReference type="OrthoDB" id="57984at2"/>
<keyword evidence="2" id="KW-1185">Reference proteome</keyword>
<dbReference type="EMBL" id="CP001615">
    <property type="protein sequence ID" value="ACQ68967.1"/>
    <property type="molecule type" value="Genomic_DNA"/>
</dbReference>
<evidence type="ECO:0000313" key="2">
    <source>
        <dbReference type="Proteomes" id="UP000000716"/>
    </source>
</evidence>
<reference evidence="1 2" key="1">
    <citation type="journal article" date="2011" name="J. Bacteriol.">
        <title>Complete genome sequence of the Thermophilic Bacterium Exiguobacterium sp. AT1b.</title>
        <authorList>
            <person name="Vishnivetskaya T.A."/>
            <person name="Lucas S."/>
            <person name="Copeland A."/>
            <person name="Lapidus A."/>
            <person name="Glavina Del Rio T."/>
            <person name="Dalin E."/>
            <person name="Tice H."/>
            <person name="Bruce D.C."/>
            <person name="Goodwin L.A."/>
            <person name="Pitluck S."/>
            <person name="Saunders E."/>
            <person name="Brettin T."/>
            <person name="Detter C."/>
            <person name="Han C."/>
            <person name="Larimer F."/>
            <person name="Land M.L."/>
            <person name="Hauser L.J."/>
            <person name="Kyrpides N.C."/>
            <person name="Ovchinnikova G."/>
            <person name="Kathariou S."/>
            <person name="Ramaley R.F."/>
            <person name="Rodrigues D.F."/>
            <person name="Hendrix C."/>
            <person name="Richardson P."/>
            <person name="Tiedje J.M."/>
        </authorList>
    </citation>
    <scope>NUCLEOTIDE SEQUENCE [LARGE SCALE GENOMIC DNA]</scope>
    <source>
        <strain evidence="2">ATCC BAA-1283 / AT1b</strain>
    </source>
</reference>
<organism evidence="1 2">
    <name type="scientific">Exiguobacterium sp. (strain ATCC BAA-1283 / AT1b)</name>
    <dbReference type="NCBI Taxonomy" id="360911"/>
    <lineage>
        <taxon>Bacteria</taxon>
        <taxon>Bacillati</taxon>
        <taxon>Bacillota</taxon>
        <taxon>Bacilli</taxon>
        <taxon>Bacillales</taxon>
        <taxon>Bacillales Family XII. Incertae Sedis</taxon>
        <taxon>Exiguobacterium</taxon>
    </lineage>
</organism>
<dbReference type="Proteomes" id="UP000000716">
    <property type="component" value="Chromosome"/>
</dbReference>
<accession>C4L0P9</accession>
<protein>
    <recommendedName>
        <fullName evidence="3">Major capsid protein E</fullName>
    </recommendedName>
</protein>
<dbReference type="Gene3D" id="3.30.1930.10">
    <property type="entry name" value="capsid protein of prophage domain"/>
    <property type="match status" value="1"/>
</dbReference>
<name>C4L0P9_EXISA</name>
<dbReference type="InterPro" id="IPR005564">
    <property type="entry name" value="Major_capsid_GpE"/>
</dbReference>
<dbReference type="RefSeq" id="WP_012726086.1">
    <property type="nucleotide sequence ID" value="NC_012673.1"/>
</dbReference>
<gene>
    <name evidence="1" type="ordered locus">EAT1b_0032</name>
</gene>
<dbReference type="STRING" id="360911.EAT1b_0032"/>
<proteinExistence type="predicted"/>
<dbReference type="eggNOG" id="ENOG502Z7JY">
    <property type="taxonomic scope" value="Bacteria"/>
</dbReference>
<dbReference type="AlphaFoldDB" id="C4L0P9"/>